<dbReference type="Proteomes" id="UP000233564">
    <property type="component" value="Unassembled WGS sequence"/>
</dbReference>
<keyword evidence="3" id="KW-0238">DNA-binding</keyword>
<evidence type="ECO:0000259" key="6">
    <source>
        <dbReference type="PROSITE" id="PS50931"/>
    </source>
</evidence>
<dbReference type="RefSeq" id="WP_065952141.1">
    <property type="nucleotide sequence ID" value="NZ_JACYMZ010000007.1"/>
</dbReference>
<reference evidence="7 8" key="1">
    <citation type="submission" date="2017-08" db="EMBL/GenBank/DDBJ databases">
        <authorList>
            <person name="de Groot N.N."/>
        </authorList>
    </citation>
    <scope>NUCLEOTIDE SEQUENCE [LARGE SCALE GENOMIC DNA]</scope>
    <source>
        <strain evidence="7 8">PfR 37</strain>
    </source>
</reference>
<dbReference type="InterPro" id="IPR036390">
    <property type="entry name" value="WH_DNA-bd_sf"/>
</dbReference>
<evidence type="ECO:0000256" key="3">
    <source>
        <dbReference type="ARBA" id="ARBA00023125"/>
    </source>
</evidence>
<dbReference type="SUPFAM" id="SSF46785">
    <property type="entry name" value="Winged helix' DNA-binding domain"/>
    <property type="match status" value="1"/>
</dbReference>
<organism evidence="7 8">
    <name type="scientific">Pseudomonas fluorescens</name>
    <dbReference type="NCBI Taxonomy" id="294"/>
    <lineage>
        <taxon>Bacteria</taxon>
        <taxon>Pseudomonadati</taxon>
        <taxon>Pseudomonadota</taxon>
        <taxon>Gammaproteobacteria</taxon>
        <taxon>Pseudomonadales</taxon>
        <taxon>Pseudomonadaceae</taxon>
        <taxon>Pseudomonas</taxon>
    </lineage>
</organism>
<dbReference type="SUPFAM" id="SSF53850">
    <property type="entry name" value="Periplasmic binding protein-like II"/>
    <property type="match status" value="1"/>
</dbReference>
<dbReference type="GO" id="GO:0003677">
    <property type="term" value="F:DNA binding"/>
    <property type="evidence" value="ECO:0007669"/>
    <property type="project" value="UniProtKB-KW"/>
</dbReference>
<accession>A0A2N1E980</accession>
<dbReference type="Gene3D" id="1.10.10.10">
    <property type="entry name" value="Winged helix-like DNA-binding domain superfamily/Winged helix DNA-binding domain"/>
    <property type="match status" value="1"/>
</dbReference>
<gene>
    <name evidence="7" type="ORF">CIB54_08845</name>
</gene>
<dbReference type="AlphaFoldDB" id="A0A2N1E980"/>
<evidence type="ECO:0000256" key="2">
    <source>
        <dbReference type="ARBA" id="ARBA00023015"/>
    </source>
</evidence>
<comment type="caution">
    <text evidence="7">The sequence shown here is derived from an EMBL/GenBank/DDBJ whole genome shotgun (WGS) entry which is preliminary data.</text>
</comment>
<dbReference type="EMBL" id="NVXX01000011">
    <property type="protein sequence ID" value="PKH22922.1"/>
    <property type="molecule type" value="Genomic_DNA"/>
</dbReference>
<dbReference type="InterPro" id="IPR005119">
    <property type="entry name" value="LysR_subst-bd"/>
</dbReference>
<keyword evidence="4" id="KW-0010">Activator</keyword>
<dbReference type="PANTHER" id="PTHR30293">
    <property type="entry name" value="TRANSCRIPTIONAL REGULATORY PROTEIN NAC-RELATED"/>
    <property type="match status" value="1"/>
</dbReference>
<dbReference type="InterPro" id="IPR000847">
    <property type="entry name" value="LysR_HTH_N"/>
</dbReference>
<dbReference type="Gene3D" id="3.40.190.290">
    <property type="match status" value="1"/>
</dbReference>
<dbReference type="Pfam" id="PF03466">
    <property type="entry name" value="LysR_substrate"/>
    <property type="match status" value="1"/>
</dbReference>
<keyword evidence="5" id="KW-0804">Transcription</keyword>
<evidence type="ECO:0000256" key="1">
    <source>
        <dbReference type="ARBA" id="ARBA00009437"/>
    </source>
</evidence>
<name>A0A2N1E980_PSEFL</name>
<feature type="domain" description="HTH lysR-type" evidence="6">
    <location>
        <begin position="1"/>
        <end position="58"/>
    </location>
</feature>
<dbReference type="GO" id="GO:0003700">
    <property type="term" value="F:DNA-binding transcription factor activity"/>
    <property type="evidence" value="ECO:0007669"/>
    <property type="project" value="InterPro"/>
</dbReference>
<evidence type="ECO:0000256" key="4">
    <source>
        <dbReference type="ARBA" id="ARBA00023159"/>
    </source>
</evidence>
<dbReference type="Pfam" id="PF00126">
    <property type="entry name" value="HTH_1"/>
    <property type="match status" value="1"/>
</dbReference>
<comment type="similarity">
    <text evidence="1">Belongs to the LysR transcriptional regulatory family.</text>
</comment>
<dbReference type="InterPro" id="IPR036388">
    <property type="entry name" value="WH-like_DNA-bd_sf"/>
</dbReference>
<dbReference type="PRINTS" id="PR00039">
    <property type="entry name" value="HTHLYSR"/>
</dbReference>
<protein>
    <submittedName>
        <fullName evidence="7">LysR family transcriptional regulator</fullName>
    </submittedName>
</protein>
<dbReference type="PANTHER" id="PTHR30293:SF0">
    <property type="entry name" value="NITROGEN ASSIMILATION REGULATORY PROTEIN NAC"/>
    <property type="match status" value="1"/>
</dbReference>
<evidence type="ECO:0000313" key="7">
    <source>
        <dbReference type="EMBL" id="PKH22922.1"/>
    </source>
</evidence>
<dbReference type="PROSITE" id="PS50931">
    <property type="entry name" value="HTH_LYSR"/>
    <property type="match status" value="1"/>
</dbReference>
<dbReference type="CDD" id="cd05466">
    <property type="entry name" value="PBP2_LTTR_substrate"/>
    <property type="match status" value="1"/>
</dbReference>
<sequence length="302" mass="33658">MDIKQLKFLIALEQTRHFGQAAARCHITQPTLSMRLRNLEEELGLELVTRGQRFEGFTEAGERVLAWARTLLAAHDGLFAEAAACRGQLVGNLRLGLVPLSGFNPISFIQSLSHTFPELKFSLTSMSSDNIIEALGTNQLDLGVCYLDHVNANYLDFFELGETRVGLLYDTRHFHFEGSEMSWEDAAQLPLGMISTGMHYRKSIDLSFRSRGLAPQPMLESDSTYQLFQAIHEGFCCAIMPLDSGLESPIENLAFINLPDASVLAPLGMVMRKTEPRSAIAEKCFAQAKRLFAAKDADQRVR</sequence>
<proteinExistence type="inferred from homology"/>
<evidence type="ECO:0000256" key="5">
    <source>
        <dbReference type="ARBA" id="ARBA00023163"/>
    </source>
</evidence>
<evidence type="ECO:0000313" key="8">
    <source>
        <dbReference type="Proteomes" id="UP000233564"/>
    </source>
</evidence>
<keyword evidence="2" id="KW-0805">Transcription regulation</keyword>
<dbReference type="GO" id="GO:2000142">
    <property type="term" value="P:regulation of DNA-templated transcription initiation"/>
    <property type="evidence" value="ECO:0007669"/>
    <property type="project" value="TreeGrafter"/>
</dbReference>
<dbReference type="FunFam" id="1.10.10.10:FF:000001">
    <property type="entry name" value="LysR family transcriptional regulator"/>
    <property type="match status" value="1"/>
</dbReference>